<dbReference type="EMBL" id="QJKB01000010">
    <property type="protein sequence ID" value="PXX39795.1"/>
    <property type="molecule type" value="Genomic_DNA"/>
</dbReference>
<accession>A0A318IWV3</accession>
<dbReference type="AlphaFoldDB" id="A0A318IWV3"/>
<sequence>MSKMKKALFTFFVGVGISFGFAGSASALIPCDACIAWYEECQNGDQNSCALFNKPLYRCSWCMI</sequence>
<proteinExistence type="predicted"/>
<keyword evidence="1" id="KW-0732">Signal</keyword>
<comment type="caution">
    <text evidence="2">The sequence shown here is derived from an EMBL/GenBank/DDBJ whole genome shotgun (WGS) entry which is preliminary data.</text>
</comment>
<evidence type="ECO:0000313" key="2">
    <source>
        <dbReference type="EMBL" id="PXX39795.1"/>
    </source>
</evidence>
<dbReference type="OrthoDB" id="9937549at2"/>
<organism evidence="2 3">
    <name type="scientific">Undibacterium pigrum</name>
    <dbReference type="NCBI Taxonomy" id="401470"/>
    <lineage>
        <taxon>Bacteria</taxon>
        <taxon>Pseudomonadati</taxon>
        <taxon>Pseudomonadota</taxon>
        <taxon>Betaproteobacteria</taxon>
        <taxon>Burkholderiales</taxon>
        <taxon>Oxalobacteraceae</taxon>
        <taxon>Undibacterium</taxon>
    </lineage>
</organism>
<gene>
    <name evidence="2" type="ORF">DFR42_110161</name>
</gene>
<feature type="signal peptide" evidence="1">
    <location>
        <begin position="1"/>
        <end position="27"/>
    </location>
</feature>
<dbReference type="RefSeq" id="WP_110257445.1">
    <property type="nucleotide sequence ID" value="NZ_QJKB01000010.1"/>
</dbReference>
<reference evidence="2 3" key="1">
    <citation type="submission" date="2018-05" db="EMBL/GenBank/DDBJ databases">
        <title>Genomic Encyclopedia of Type Strains, Phase IV (KMG-IV): sequencing the most valuable type-strain genomes for metagenomic binning, comparative biology and taxonomic classification.</title>
        <authorList>
            <person name="Goeker M."/>
        </authorList>
    </citation>
    <scope>NUCLEOTIDE SEQUENCE [LARGE SCALE GENOMIC DNA]</scope>
    <source>
        <strain evidence="2 3">DSM 19792</strain>
    </source>
</reference>
<protein>
    <submittedName>
        <fullName evidence="2">Uncharacterized protein</fullName>
    </submittedName>
</protein>
<dbReference type="Proteomes" id="UP000247792">
    <property type="component" value="Unassembled WGS sequence"/>
</dbReference>
<name>A0A318IWV3_9BURK</name>
<keyword evidence="3" id="KW-1185">Reference proteome</keyword>
<feature type="chain" id="PRO_5016441185" evidence="1">
    <location>
        <begin position="28"/>
        <end position="64"/>
    </location>
</feature>
<evidence type="ECO:0000256" key="1">
    <source>
        <dbReference type="SAM" id="SignalP"/>
    </source>
</evidence>
<evidence type="ECO:0000313" key="3">
    <source>
        <dbReference type="Proteomes" id="UP000247792"/>
    </source>
</evidence>